<sequence>MIHHLPQQHTGLGNLYSGLQVPTMGLHVRNRGDHSPPLGGHSSFLIDDILGNTKPKLSLHSSSALPSSALTSTASRTSPISTIPSPTAANTPPSPQHHGHHQLSRPTPINPAANGSGAALTVTTAMSGNALYKPLAMYEPTLLQHAYLNPHLSYHNALVNQMYSVPYGRPELSFLDRHNAFAKVGPKPWHIWSPFLQRPLHKRKGGQVRFSNDQTVELEKKFEGHKYLSPPERKKLAKSLQLTERQVKTWFQNRRAKWRRLKQESPSGETPSHIDNDDKDMVSDPSRMCSSIHNDNYSDDDFDDDDINVSEDEIDVVDEKMGHLS</sequence>
<dbReference type="InterPro" id="IPR051000">
    <property type="entry name" value="Homeobox_DNA-bind_prot"/>
</dbReference>
<comment type="caution">
    <text evidence="9">The sequence shown here is derived from an EMBL/GenBank/DDBJ whole genome shotgun (WGS) entry which is preliminary data.</text>
</comment>
<organism evidence="9 10">
    <name type="scientific">Lymnaea stagnalis</name>
    <name type="common">Great pond snail</name>
    <name type="synonym">Helix stagnalis</name>
    <dbReference type="NCBI Taxonomy" id="6523"/>
    <lineage>
        <taxon>Eukaryota</taxon>
        <taxon>Metazoa</taxon>
        <taxon>Spiralia</taxon>
        <taxon>Lophotrochozoa</taxon>
        <taxon>Mollusca</taxon>
        <taxon>Gastropoda</taxon>
        <taxon>Heterobranchia</taxon>
        <taxon>Euthyneura</taxon>
        <taxon>Panpulmonata</taxon>
        <taxon>Hygrophila</taxon>
        <taxon>Lymnaeoidea</taxon>
        <taxon>Lymnaeidae</taxon>
        <taxon>Lymnaea</taxon>
    </lineage>
</organism>
<proteinExistence type="predicted"/>
<accession>A0AAV2I9F6</accession>
<feature type="domain" description="Homeobox" evidence="8">
    <location>
        <begin position="201"/>
        <end position="261"/>
    </location>
</feature>
<dbReference type="SMART" id="SM00389">
    <property type="entry name" value="HOX"/>
    <property type="match status" value="1"/>
</dbReference>
<dbReference type="GO" id="GO:0000981">
    <property type="term" value="F:DNA-binding transcription factor activity, RNA polymerase II-specific"/>
    <property type="evidence" value="ECO:0007669"/>
    <property type="project" value="InterPro"/>
</dbReference>
<feature type="region of interest" description="Disordered" evidence="7">
    <location>
        <begin position="258"/>
        <end position="325"/>
    </location>
</feature>
<dbReference type="FunFam" id="1.10.10.60:FF:000721">
    <property type="entry name" value="Hematopoietically-expressed homeobox protein HHEX"/>
    <property type="match status" value="1"/>
</dbReference>
<dbReference type="Gene3D" id="1.10.10.60">
    <property type="entry name" value="Homeodomain-like"/>
    <property type="match status" value="1"/>
</dbReference>
<feature type="compositionally biased region" description="Acidic residues" evidence="7">
    <location>
        <begin position="297"/>
        <end position="316"/>
    </location>
</feature>
<reference evidence="9 10" key="1">
    <citation type="submission" date="2024-04" db="EMBL/GenBank/DDBJ databases">
        <authorList>
            <consortium name="Genoscope - CEA"/>
            <person name="William W."/>
        </authorList>
    </citation>
    <scope>NUCLEOTIDE SEQUENCE [LARGE SCALE GENOMIC DNA]</scope>
</reference>
<evidence type="ECO:0000256" key="6">
    <source>
        <dbReference type="RuleBase" id="RU000682"/>
    </source>
</evidence>
<dbReference type="SUPFAM" id="SSF46689">
    <property type="entry name" value="Homeodomain-like"/>
    <property type="match status" value="1"/>
</dbReference>
<evidence type="ECO:0000256" key="2">
    <source>
        <dbReference type="ARBA" id="ARBA00023125"/>
    </source>
</evidence>
<feature type="compositionally biased region" description="Basic and acidic residues" evidence="7">
    <location>
        <begin position="272"/>
        <end position="282"/>
    </location>
</feature>
<dbReference type="GO" id="GO:0030154">
    <property type="term" value="P:cell differentiation"/>
    <property type="evidence" value="ECO:0007669"/>
    <property type="project" value="TreeGrafter"/>
</dbReference>
<evidence type="ECO:0000256" key="4">
    <source>
        <dbReference type="ARBA" id="ARBA00023242"/>
    </source>
</evidence>
<dbReference type="InterPro" id="IPR009057">
    <property type="entry name" value="Homeodomain-like_sf"/>
</dbReference>
<keyword evidence="2 5" id="KW-0238">DNA-binding</keyword>
<dbReference type="EMBL" id="CAXITT010000510">
    <property type="protein sequence ID" value="CAL1542853.1"/>
    <property type="molecule type" value="Genomic_DNA"/>
</dbReference>
<dbReference type="InterPro" id="IPR020479">
    <property type="entry name" value="HD_metazoa"/>
</dbReference>
<dbReference type="AlphaFoldDB" id="A0AAV2I9F6"/>
<evidence type="ECO:0000313" key="10">
    <source>
        <dbReference type="Proteomes" id="UP001497497"/>
    </source>
</evidence>
<keyword evidence="10" id="KW-1185">Reference proteome</keyword>
<dbReference type="PRINTS" id="PR00024">
    <property type="entry name" value="HOMEOBOX"/>
</dbReference>
<name>A0AAV2I9F6_LYMST</name>
<dbReference type="PANTHER" id="PTHR24324:SF5">
    <property type="entry name" value="HEMATOPOIETICALLY-EXPRESSED HOMEOBOX PROTEIN HHEX"/>
    <property type="match status" value="1"/>
</dbReference>
<gene>
    <name evidence="9" type="ORF">GSLYS_00016387001</name>
</gene>
<feature type="DNA-binding region" description="Homeobox" evidence="5">
    <location>
        <begin position="203"/>
        <end position="262"/>
    </location>
</feature>
<protein>
    <recommendedName>
        <fullName evidence="8">Homeobox domain-containing protein</fullName>
    </recommendedName>
</protein>
<dbReference type="CDD" id="cd00086">
    <property type="entry name" value="homeodomain"/>
    <property type="match status" value="1"/>
</dbReference>
<dbReference type="PROSITE" id="PS00027">
    <property type="entry name" value="HOMEOBOX_1"/>
    <property type="match status" value="1"/>
</dbReference>
<evidence type="ECO:0000259" key="8">
    <source>
        <dbReference type="PROSITE" id="PS50071"/>
    </source>
</evidence>
<dbReference type="PANTHER" id="PTHR24324">
    <property type="entry name" value="HOMEOBOX PROTEIN HHEX"/>
    <property type="match status" value="1"/>
</dbReference>
<dbReference type="PROSITE" id="PS50071">
    <property type="entry name" value="HOMEOBOX_2"/>
    <property type="match status" value="1"/>
</dbReference>
<evidence type="ECO:0000256" key="3">
    <source>
        <dbReference type="ARBA" id="ARBA00023155"/>
    </source>
</evidence>
<feature type="region of interest" description="Disordered" evidence="7">
    <location>
        <begin position="58"/>
        <end position="116"/>
    </location>
</feature>
<dbReference type="InterPro" id="IPR001356">
    <property type="entry name" value="HD"/>
</dbReference>
<evidence type="ECO:0000256" key="5">
    <source>
        <dbReference type="PROSITE-ProRule" id="PRU00108"/>
    </source>
</evidence>
<comment type="subcellular location">
    <subcellularLocation>
        <location evidence="1 5 6">Nucleus</location>
    </subcellularLocation>
</comment>
<dbReference type="InterPro" id="IPR017970">
    <property type="entry name" value="Homeobox_CS"/>
</dbReference>
<evidence type="ECO:0000313" key="9">
    <source>
        <dbReference type="EMBL" id="CAL1542853.1"/>
    </source>
</evidence>
<dbReference type="GO" id="GO:0005634">
    <property type="term" value="C:nucleus"/>
    <property type="evidence" value="ECO:0007669"/>
    <property type="project" value="UniProtKB-SubCell"/>
</dbReference>
<keyword evidence="3 5" id="KW-0371">Homeobox</keyword>
<feature type="compositionally biased region" description="Low complexity" evidence="7">
    <location>
        <begin position="58"/>
        <end position="91"/>
    </location>
</feature>
<dbReference type="Proteomes" id="UP001497497">
    <property type="component" value="Unassembled WGS sequence"/>
</dbReference>
<keyword evidence="4 5" id="KW-0539">Nucleus</keyword>
<dbReference type="GO" id="GO:0000978">
    <property type="term" value="F:RNA polymerase II cis-regulatory region sequence-specific DNA binding"/>
    <property type="evidence" value="ECO:0007669"/>
    <property type="project" value="TreeGrafter"/>
</dbReference>
<evidence type="ECO:0000256" key="7">
    <source>
        <dbReference type="SAM" id="MobiDB-lite"/>
    </source>
</evidence>
<evidence type="ECO:0000256" key="1">
    <source>
        <dbReference type="ARBA" id="ARBA00004123"/>
    </source>
</evidence>
<dbReference type="Pfam" id="PF00046">
    <property type="entry name" value="Homeodomain"/>
    <property type="match status" value="1"/>
</dbReference>